<dbReference type="EMBL" id="CP002584">
    <property type="protein sequence ID" value="ADZ79232.1"/>
    <property type="molecule type" value="Genomic_DNA"/>
</dbReference>
<keyword evidence="1" id="KW-0472">Membrane</keyword>
<sequence length="66" mass="7829">MHSRRINHNQRNSKRRPRHGITFIEKQNTLDFSSILLFSFIIVLLVAIFSVDDTDIVTWLNAFTKR</sequence>
<gene>
    <name evidence="2" type="ordered locus">Sph21_2684</name>
</gene>
<accession>F4C1F9</accession>
<reference evidence="2" key="1">
    <citation type="submission" date="2011-03" db="EMBL/GenBank/DDBJ databases">
        <title>Complete sequence of Sphingobacterium sp. 21.</title>
        <authorList>
            <consortium name="US DOE Joint Genome Institute"/>
            <person name="Lucas S."/>
            <person name="Copeland A."/>
            <person name="Lapidus A."/>
            <person name="Cheng J.-F."/>
            <person name="Goodwin L."/>
            <person name="Pitluck S."/>
            <person name="Davenport K."/>
            <person name="Detter J.C."/>
            <person name="Han C."/>
            <person name="Tapia R."/>
            <person name="Land M."/>
            <person name="Hauser L."/>
            <person name="Kyrpides N."/>
            <person name="Ivanova N."/>
            <person name="Ovchinnikova G."/>
            <person name="Pagani I."/>
            <person name="Siebers A.K."/>
            <person name="Allgaier M."/>
            <person name="Thelen M.P."/>
            <person name="Hugenholtz P."/>
            <person name="Woyke T."/>
        </authorList>
    </citation>
    <scope>NUCLEOTIDE SEQUENCE</scope>
    <source>
        <strain evidence="2">21</strain>
    </source>
</reference>
<evidence type="ECO:0000256" key="1">
    <source>
        <dbReference type="SAM" id="Phobius"/>
    </source>
</evidence>
<protein>
    <submittedName>
        <fullName evidence="2">Uncharacterized protein</fullName>
    </submittedName>
</protein>
<evidence type="ECO:0000313" key="2">
    <source>
        <dbReference type="EMBL" id="ADZ79232.1"/>
    </source>
</evidence>
<feature type="transmembrane region" description="Helical" evidence="1">
    <location>
        <begin position="32"/>
        <end position="51"/>
    </location>
</feature>
<proteinExistence type="predicted"/>
<organism evidence="2">
    <name type="scientific">Sphingobacterium sp. (strain 21)</name>
    <dbReference type="NCBI Taxonomy" id="743722"/>
    <lineage>
        <taxon>Bacteria</taxon>
        <taxon>Pseudomonadati</taxon>
        <taxon>Bacteroidota</taxon>
        <taxon>Sphingobacteriia</taxon>
        <taxon>Sphingobacteriales</taxon>
        <taxon>Sphingobacteriaceae</taxon>
        <taxon>Sphingobacterium</taxon>
    </lineage>
</organism>
<keyword evidence="1" id="KW-1133">Transmembrane helix</keyword>
<name>F4C1F9_SPHS2</name>
<dbReference type="KEGG" id="shg:Sph21_2684"/>
<dbReference type="HOGENOM" id="CLU_2829018_0_0_10"/>
<dbReference type="PATRIC" id="fig|743722.3.peg.2876"/>
<dbReference type="AlphaFoldDB" id="F4C1F9"/>
<keyword evidence="1" id="KW-0812">Transmembrane</keyword>